<dbReference type="PROSITE" id="PS01268">
    <property type="entry name" value="UPF0024"/>
    <property type="match status" value="1"/>
</dbReference>
<evidence type="ECO:0000256" key="2">
    <source>
        <dbReference type="ARBA" id="ARBA00022694"/>
    </source>
</evidence>
<comment type="caution">
    <text evidence="7">The sequence shown here is derived from an EMBL/GenBank/DDBJ whole genome shotgun (WGS) entry which is preliminary data.</text>
</comment>
<proteinExistence type="inferred from homology"/>
<comment type="similarity">
    <text evidence="1 4">Belongs to the pseudouridine synthase TruD family.</text>
</comment>
<dbReference type="RefSeq" id="WP_379067825.1">
    <property type="nucleotide sequence ID" value="NZ_JBHTIT010000001.1"/>
</dbReference>
<dbReference type="Proteomes" id="UP001597044">
    <property type="component" value="Unassembled WGS sequence"/>
</dbReference>
<dbReference type="InterPro" id="IPR001656">
    <property type="entry name" value="PsdUridine_synth_TruD"/>
</dbReference>
<dbReference type="PROSITE" id="PS50984">
    <property type="entry name" value="TRUD"/>
    <property type="match status" value="1"/>
</dbReference>
<protein>
    <recommendedName>
        <fullName evidence="4">tRNA pseudouridine synthase D</fullName>
        <ecNumber evidence="4">5.4.99.27</ecNumber>
    </recommendedName>
    <alternativeName>
        <fullName evidence="4">tRNA pseudouridine(13) synthase</fullName>
    </alternativeName>
    <alternativeName>
        <fullName evidence="4">tRNA pseudouridylate synthase D</fullName>
    </alternativeName>
    <alternativeName>
        <fullName evidence="4">tRNA-uridine isomerase D</fullName>
    </alternativeName>
</protein>
<dbReference type="SUPFAM" id="SSF55120">
    <property type="entry name" value="Pseudouridine synthase"/>
    <property type="match status" value="1"/>
</dbReference>
<dbReference type="InterPro" id="IPR020103">
    <property type="entry name" value="PsdUridine_synth_cat_dom_sf"/>
</dbReference>
<evidence type="ECO:0000259" key="6">
    <source>
        <dbReference type="PROSITE" id="PS50984"/>
    </source>
</evidence>
<evidence type="ECO:0000313" key="7">
    <source>
        <dbReference type="EMBL" id="MFD0948852.1"/>
    </source>
</evidence>
<dbReference type="HAMAP" id="MF_01082">
    <property type="entry name" value="TruD"/>
    <property type="match status" value="1"/>
</dbReference>
<evidence type="ECO:0000313" key="8">
    <source>
        <dbReference type="Proteomes" id="UP001597044"/>
    </source>
</evidence>
<dbReference type="Pfam" id="PF01142">
    <property type="entry name" value="TruD"/>
    <property type="match status" value="2"/>
</dbReference>
<feature type="active site" description="Nucleophile" evidence="4">
    <location>
        <position position="95"/>
    </location>
</feature>
<dbReference type="InterPro" id="IPR050170">
    <property type="entry name" value="TruD_pseudoU_synthase"/>
</dbReference>
<comment type="function">
    <text evidence="4">Responsible for synthesis of pseudouridine from uracil-13 in transfer RNAs.</text>
</comment>
<accession>A0ABW3HCB5</accession>
<keyword evidence="3 4" id="KW-0413">Isomerase</keyword>
<evidence type="ECO:0000256" key="5">
    <source>
        <dbReference type="SAM" id="MobiDB-lite"/>
    </source>
</evidence>
<feature type="compositionally biased region" description="Polar residues" evidence="5">
    <location>
        <begin position="1"/>
        <end position="15"/>
    </location>
</feature>
<dbReference type="Gene3D" id="3.30.2350.20">
    <property type="entry name" value="TruD, catalytic domain"/>
    <property type="match status" value="1"/>
</dbReference>
<dbReference type="InterPro" id="IPR011760">
    <property type="entry name" value="PsdUridine_synth_TruD_insert"/>
</dbReference>
<evidence type="ECO:0000256" key="4">
    <source>
        <dbReference type="HAMAP-Rule" id="MF_01082"/>
    </source>
</evidence>
<feature type="region of interest" description="Disordered" evidence="5">
    <location>
        <begin position="1"/>
        <end position="25"/>
    </location>
</feature>
<reference evidence="8" key="1">
    <citation type="journal article" date="2019" name="Int. J. Syst. Evol. Microbiol.">
        <title>The Global Catalogue of Microorganisms (GCM) 10K type strain sequencing project: providing services to taxonomists for standard genome sequencing and annotation.</title>
        <authorList>
            <consortium name="The Broad Institute Genomics Platform"/>
            <consortium name="The Broad Institute Genome Sequencing Center for Infectious Disease"/>
            <person name="Wu L."/>
            <person name="Ma J."/>
        </authorList>
    </citation>
    <scope>NUCLEOTIDE SEQUENCE [LARGE SCALE GENOMIC DNA]</scope>
    <source>
        <strain evidence="8">CCUG 63419</strain>
    </source>
</reference>
<evidence type="ECO:0000256" key="1">
    <source>
        <dbReference type="ARBA" id="ARBA00007953"/>
    </source>
</evidence>
<dbReference type="InterPro" id="IPR043165">
    <property type="entry name" value="TruD_insert_sf"/>
</dbReference>
<dbReference type="Gene3D" id="3.30.2340.10">
    <property type="entry name" value="TruD, insertion domain"/>
    <property type="match status" value="1"/>
</dbReference>
<keyword evidence="8" id="KW-1185">Reference proteome</keyword>
<organism evidence="7 8">
    <name type="scientific">Paraperlucidibaca wandonensis</name>
    <dbReference type="NCBI Taxonomy" id="1268273"/>
    <lineage>
        <taxon>Bacteria</taxon>
        <taxon>Pseudomonadati</taxon>
        <taxon>Pseudomonadota</taxon>
        <taxon>Gammaproteobacteria</taxon>
        <taxon>Moraxellales</taxon>
        <taxon>Moraxellaceae</taxon>
        <taxon>Paraperlucidibaca</taxon>
    </lineage>
</organism>
<comment type="catalytic activity">
    <reaction evidence="4">
        <text>uridine(13) in tRNA = pseudouridine(13) in tRNA</text>
        <dbReference type="Rhea" id="RHEA:42540"/>
        <dbReference type="Rhea" id="RHEA-COMP:10105"/>
        <dbReference type="Rhea" id="RHEA-COMP:10106"/>
        <dbReference type="ChEBI" id="CHEBI:65314"/>
        <dbReference type="ChEBI" id="CHEBI:65315"/>
        <dbReference type="EC" id="5.4.99.27"/>
    </reaction>
</comment>
<gene>
    <name evidence="4 7" type="primary">truD</name>
    <name evidence="7" type="ORF">ACFQ0F_00325</name>
</gene>
<dbReference type="PANTHER" id="PTHR47811">
    <property type="entry name" value="TRNA PSEUDOURIDINE SYNTHASE D"/>
    <property type="match status" value="1"/>
</dbReference>
<evidence type="ECO:0000256" key="3">
    <source>
        <dbReference type="ARBA" id="ARBA00023235"/>
    </source>
</evidence>
<dbReference type="GO" id="GO:0160150">
    <property type="term" value="F:tRNA pseudouridine(13) synthase activity"/>
    <property type="evidence" value="ECO:0007669"/>
    <property type="project" value="UniProtKB-EC"/>
</dbReference>
<keyword evidence="2 4" id="KW-0819">tRNA processing</keyword>
<dbReference type="EC" id="5.4.99.27" evidence="4"/>
<feature type="domain" description="TRUD" evidence="6">
    <location>
        <begin position="187"/>
        <end position="337"/>
    </location>
</feature>
<dbReference type="PANTHER" id="PTHR47811:SF1">
    <property type="entry name" value="TRNA PSEUDOURIDINE SYNTHASE D"/>
    <property type="match status" value="1"/>
</dbReference>
<dbReference type="InterPro" id="IPR020119">
    <property type="entry name" value="PsdUridine_synth_TruD_CS"/>
</dbReference>
<name>A0ABW3HCB5_9GAMM</name>
<dbReference type="EMBL" id="JBHTIT010000001">
    <property type="protein sequence ID" value="MFD0948852.1"/>
    <property type="molecule type" value="Genomic_DNA"/>
</dbReference>
<sequence length="384" mass="41981">MSELPASSETCTSHTPALRGDCPSPWGEPLARAQLKATPDDFQVVEVMGFEPSGEGEHLWLWVEKCGLNTDAVAADIAQRLGLSRQALSYSGMKDRHARTQQWFSVHWPAGAGTANAGVWSLGDEWLPQDSSNAQYRVLKQARSNRKLRRGAHAANQFVITLRQLSFIGAATRELLDERLATIAVHGVPNYIGDQRFGHGGRNIDQGLRLLAERRAGQRRRRDQRESIWLSALRSALFNRVLAARVSNQSWASYLVGDVLQLDGRGSFFQPTNDDASWPERLSAGLIHPTGPMPGAGEAAVHDAVAALEAQTLAPWQQIIDDLAAIGLPNQRRSLRLCAPDLSAQWLADDSLRLSFSLPCGAFATALLASSIDLEESPHALFAE</sequence>
<dbReference type="InterPro" id="IPR042214">
    <property type="entry name" value="TruD_catalytic"/>
</dbReference>